<comment type="caution">
    <text evidence="2">The sequence shown here is derived from an EMBL/GenBank/DDBJ whole genome shotgun (WGS) entry which is preliminary data.</text>
</comment>
<evidence type="ECO:0000256" key="1">
    <source>
        <dbReference type="SAM" id="SignalP"/>
    </source>
</evidence>
<dbReference type="EMBL" id="VLNY01000008">
    <property type="protein sequence ID" value="KAA0021605.1"/>
    <property type="molecule type" value="Genomic_DNA"/>
</dbReference>
<proteinExistence type="predicted"/>
<gene>
    <name evidence="2" type="ORF">FOY51_17045</name>
</gene>
<dbReference type="OrthoDB" id="4551376at2"/>
<dbReference type="Proteomes" id="UP000322244">
    <property type="component" value="Unassembled WGS sequence"/>
</dbReference>
<feature type="signal peptide" evidence="1">
    <location>
        <begin position="1"/>
        <end position="23"/>
    </location>
</feature>
<reference evidence="2 3" key="1">
    <citation type="submission" date="2019-07" db="EMBL/GenBank/DDBJ databases">
        <title>Rhodococcus cavernicolus sp. nov., isolated from a cave.</title>
        <authorList>
            <person name="Lee S.D."/>
        </authorList>
    </citation>
    <scope>NUCLEOTIDE SEQUENCE [LARGE SCALE GENOMIC DNA]</scope>
    <source>
        <strain evidence="2 3">C1-24</strain>
    </source>
</reference>
<keyword evidence="3" id="KW-1185">Reference proteome</keyword>
<evidence type="ECO:0000313" key="3">
    <source>
        <dbReference type="Proteomes" id="UP000322244"/>
    </source>
</evidence>
<protein>
    <submittedName>
        <fullName evidence="2">Uncharacterized protein</fullName>
    </submittedName>
</protein>
<dbReference type="RefSeq" id="WP_149431472.1">
    <property type="nucleotide sequence ID" value="NZ_VLNY01000008.1"/>
</dbReference>
<sequence length="161" mass="16107">MSAINMKKAAGVLAAVAVVPVFAGGFAHAETPGTVYFSASIFNCSINDAGDVGCDASYPRSMFIDVNAGSGDASIPVPFPVSQVVIDVPWAPAHPGFAPGAHTLPGGNPNISVVGHPSGSGATSGSEVTHAGASCSTGFHGSFSCTSKGHNFSYYESIMAN</sequence>
<dbReference type="AlphaFoldDB" id="A0A5A7SAQ5"/>
<accession>A0A5A7SAQ5</accession>
<keyword evidence="1" id="KW-0732">Signal</keyword>
<evidence type="ECO:0000313" key="2">
    <source>
        <dbReference type="EMBL" id="KAA0021605.1"/>
    </source>
</evidence>
<name>A0A5A7SAQ5_9NOCA</name>
<organism evidence="2 3">
    <name type="scientific">Antrihabitans cavernicola</name>
    <dbReference type="NCBI Taxonomy" id="2495913"/>
    <lineage>
        <taxon>Bacteria</taxon>
        <taxon>Bacillati</taxon>
        <taxon>Actinomycetota</taxon>
        <taxon>Actinomycetes</taxon>
        <taxon>Mycobacteriales</taxon>
        <taxon>Nocardiaceae</taxon>
        <taxon>Antrihabitans</taxon>
    </lineage>
</organism>
<feature type="chain" id="PRO_5039036490" evidence="1">
    <location>
        <begin position="24"/>
        <end position="161"/>
    </location>
</feature>